<sequence length="251" mass="24683">MKTKEGTAAGGGANRAVPPAVSVGERLPVAPRERKPALAALAVLLILVGALGATVLVLRAGNKTEAIKVTERVAAGQTIPASAMTEVDVASGTGVNYVQWAQRNALSNYRAATDILPNTPIVGEMLTQDKGLANGKVIVGLSLKDGQYPSGLSAGDTVAAYRVGTDSSKASSANSGTAAGTGSTSTSGGGNNLITANARVQSATPPSGNTIGSGDLPVTLVVNQSDAAALTQAASAGQVALVVVPGNASGN</sequence>
<feature type="compositionally biased region" description="Low complexity" evidence="1">
    <location>
        <begin position="170"/>
        <end position="186"/>
    </location>
</feature>
<keyword evidence="4" id="KW-1185">Reference proteome</keyword>
<name>A0ABT5Z3K7_9ACTN</name>
<feature type="region of interest" description="Disordered" evidence="1">
    <location>
        <begin position="167"/>
        <end position="193"/>
    </location>
</feature>
<protein>
    <recommendedName>
        <fullName evidence="5">SAF domain-containing protein</fullName>
    </recommendedName>
</protein>
<dbReference type="EMBL" id="JARHTQ010000015">
    <property type="protein sequence ID" value="MDF2258410.1"/>
    <property type="molecule type" value="Genomic_DNA"/>
</dbReference>
<reference evidence="3 4" key="1">
    <citation type="submission" date="2023-03" db="EMBL/GenBank/DDBJ databases">
        <title>Draft genome sequence of type strain Streptomyces ferralitis JCM 14344.</title>
        <authorList>
            <person name="Klaysubun C."/>
            <person name="Duangmal K."/>
        </authorList>
    </citation>
    <scope>NUCLEOTIDE SEQUENCE [LARGE SCALE GENOMIC DNA]</scope>
    <source>
        <strain evidence="3 4">JCM 14344</strain>
    </source>
</reference>
<proteinExistence type="predicted"/>
<evidence type="ECO:0000256" key="1">
    <source>
        <dbReference type="SAM" id="MobiDB-lite"/>
    </source>
</evidence>
<gene>
    <name evidence="3" type="ORF">P2L57_22610</name>
</gene>
<keyword evidence="2" id="KW-0812">Transmembrane</keyword>
<organism evidence="3 4">
    <name type="scientific">Streptantibioticus ferralitis</name>
    <dbReference type="NCBI Taxonomy" id="236510"/>
    <lineage>
        <taxon>Bacteria</taxon>
        <taxon>Bacillati</taxon>
        <taxon>Actinomycetota</taxon>
        <taxon>Actinomycetes</taxon>
        <taxon>Kitasatosporales</taxon>
        <taxon>Streptomycetaceae</taxon>
        <taxon>Streptantibioticus</taxon>
    </lineage>
</organism>
<accession>A0ABT5Z3K7</accession>
<dbReference type="Proteomes" id="UP001220022">
    <property type="component" value="Unassembled WGS sequence"/>
</dbReference>
<feature type="transmembrane region" description="Helical" evidence="2">
    <location>
        <begin position="37"/>
        <end position="58"/>
    </location>
</feature>
<evidence type="ECO:0000313" key="3">
    <source>
        <dbReference type="EMBL" id="MDF2258410.1"/>
    </source>
</evidence>
<evidence type="ECO:0000313" key="4">
    <source>
        <dbReference type="Proteomes" id="UP001220022"/>
    </source>
</evidence>
<evidence type="ECO:0008006" key="5">
    <source>
        <dbReference type="Google" id="ProtNLM"/>
    </source>
</evidence>
<keyword evidence="2" id="KW-0472">Membrane</keyword>
<comment type="caution">
    <text evidence="3">The sequence shown here is derived from an EMBL/GenBank/DDBJ whole genome shotgun (WGS) entry which is preliminary data.</text>
</comment>
<evidence type="ECO:0000256" key="2">
    <source>
        <dbReference type="SAM" id="Phobius"/>
    </source>
</evidence>
<keyword evidence="2" id="KW-1133">Transmembrane helix</keyword>